<evidence type="ECO:0000256" key="6">
    <source>
        <dbReference type="ARBA" id="ARBA00023203"/>
    </source>
</evidence>
<keyword evidence="5" id="KW-0833">Ubl conjugation pathway</keyword>
<dbReference type="InterPro" id="IPR006652">
    <property type="entry name" value="Kelch_1"/>
</dbReference>
<evidence type="ECO:0000259" key="8">
    <source>
        <dbReference type="PROSITE" id="PS50097"/>
    </source>
</evidence>
<dbReference type="Pfam" id="PF07707">
    <property type="entry name" value="BACK"/>
    <property type="match status" value="1"/>
</dbReference>
<dbReference type="SMART" id="SM00612">
    <property type="entry name" value="Kelch"/>
    <property type="match status" value="6"/>
</dbReference>
<accession>A0A8R2A519</accession>
<evidence type="ECO:0000256" key="5">
    <source>
        <dbReference type="ARBA" id="ARBA00022786"/>
    </source>
</evidence>
<evidence type="ECO:0000256" key="4">
    <source>
        <dbReference type="ARBA" id="ARBA00022737"/>
    </source>
</evidence>
<dbReference type="SUPFAM" id="SSF50965">
    <property type="entry name" value="Galactose oxidase, central domain"/>
    <property type="match status" value="1"/>
</dbReference>
<dbReference type="Gene3D" id="1.25.40.420">
    <property type="match status" value="1"/>
</dbReference>
<keyword evidence="10" id="KW-1185">Reference proteome</keyword>
<proteinExistence type="predicted"/>
<keyword evidence="6" id="KW-0009">Actin-binding</keyword>
<dbReference type="PROSITE" id="PS50097">
    <property type="entry name" value="BTB"/>
    <property type="match status" value="1"/>
</dbReference>
<protein>
    <recommendedName>
        <fullName evidence="2">Kelch-like protein diablo</fullName>
    </recommendedName>
</protein>
<dbReference type="GeneID" id="100161251"/>
<feature type="domain" description="BTB" evidence="8">
    <location>
        <begin position="43"/>
        <end position="110"/>
    </location>
</feature>
<dbReference type="AlphaFoldDB" id="A0A8R2A519"/>
<dbReference type="PANTHER" id="PTHR24412">
    <property type="entry name" value="KELCH PROTEIN"/>
    <property type="match status" value="1"/>
</dbReference>
<dbReference type="Pfam" id="PF01344">
    <property type="entry name" value="Kelch_1"/>
    <property type="match status" value="1"/>
</dbReference>
<organism evidence="9 10">
    <name type="scientific">Acyrthosiphon pisum</name>
    <name type="common">Pea aphid</name>
    <dbReference type="NCBI Taxonomy" id="7029"/>
    <lineage>
        <taxon>Eukaryota</taxon>
        <taxon>Metazoa</taxon>
        <taxon>Ecdysozoa</taxon>
        <taxon>Arthropoda</taxon>
        <taxon>Hexapoda</taxon>
        <taxon>Insecta</taxon>
        <taxon>Pterygota</taxon>
        <taxon>Neoptera</taxon>
        <taxon>Paraneoptera</taxon>
        <taxon>Hemiptera</taxon>
        <taxon>Sternorrhyncha</taxon>
        <taxon>Aphidomorpha</taxon>
        <taxon>Aphidoidea</taxon>
        <taxon>Aphididae</taxon>
        <taxon>Macrosiphini</taxon>
        <taxon>Acyrthosiphon</taxon>
    </lineage>
</organism>
<dbReference type="InterPro" id="IPR015915">
    <property type="entry name" value="Kelch-typ_b-propeller"/>
</dbReference>
<dbReference type="InterPro" id="IPR011333">
    <property type="entry name" value="SKP1/BTB/POZ_sf"/>
</dbReference>
<dbReference type="Gene3D" id="2.120.10.80">
    <property type="entry name" value="Kelch-type beta propeller"/>
    <property type="match status" value="1"/>
</dbReference>
<reference evidence="10" key="1">
    <citation type="submission" date="2010-06" db="EMBL/GenBank/DDBJ databases">
        <authorList>
            <person name="Jiang H."/>
            <person name="Abraham K."/>
            <person name="Ali S."/>
            <person name="Alsbrooks S.L."/>
            <person name="Anim B.N."/>
            <person name="Anosike U.S."/>
            <person name="Attaway T."/>
            <person name="Bandaranaike D.P."/>
            <person name="Battles P.K."/>
            <person name="Bell S.N."/>
            <person name="Bell A.V."/>
            <person name="Beltran B."/>
            <person name="Bickham C."/>
            <person name="Bustamante Y."/>
            <person name="Caleb T."/>
            <person name="Canada A."/>
            <person name="Cardenas V."/>
            <person name="Carter K."/>
            <person name="Chacko J."/>
            <person name="Chandrabose M.N."/>
            <person name="Chavez D."/>
            <person name="Chavez A."/>
            <person name="Chen L."/>
            <person name="Chu H.-S."/>
            <person name="Claassen K.J."/>
            <person name="Cockrell R."/>
            <person name="Collins M."/>
            <person name="Cooper J.A."/>
            <person name="Cree A."/>
            <person name="Curry S.M."/>
            <person name="Da Y."/>
            <person name="Dao M.D."/>
            <person name="Das B."/>
            <person name="Davila M.-L."/>
            <person name="Davy-Carroll L."/>
            <person name="Denson S."/>
            <person name="Dinh H."/>
            <person name="Ebong V.E."/>
            <person name="Edwards J.R."/>
            <person name="Egan A."/>
            <person name="El-Daye J."/>
            <person name="Escobedo L."/>
            <person name="Fernandez S."/>
            <person name="Fernando P.R."/>
            <person name="Flagg N."/>
            <person name="Forbes L.D."/>
            <person name="Fowler R.G."/>
            <person name="Fu Q."/>
            <person name="Gabisi R.A."/>
            <person name="Ganer J."/>
            <person name="Garbino Pronczuk A."/>
            <person name="Garcia R.M."/>
            <person name="Garner T."/>
            <person name="Garrett T.E."/>
            <person name="Gonzalez D.A."/>
            <person name="Hamid H."/>
            <person name="Hawkins E.S."/>
            <person name="Hirani K."/>
            <person name="Hogues M.E."/>
            <person name="Hollins B."/>
            <person name="Hsiao C.-H."/>
            <person name="Jabil R."/>
            <person name="James M.L."/>
            <person name="Jhangiani S.N."/>
            <person name="Johnson B."/>
            <person name="Johnson Q."/>
            <person name="Joshi V."/>
            <person name="Kalu J.B."/>
            <person name="Kam C."/>
            <person name="Kashfia A."/>
            <person name="Keebler J."/>
            <person name="Kisamo H."/>
            <person name="Kovar C.L."/>
            <person name="Lago L.A."/>
            <person name="Lai C.-Y."/>
            <person name="Laidlaw J."/>
            <person name="Lara F."/>
            <person name="Le T.-K."/>
            <person name="Lee S.L."/>
            <person name="Legall F.H."/>
            <person name="Lemon S.J."/>
            <person name="Lewis L.R."/>
            <person name="Li B."/>
            <person name="Liu Y."/>
            <person name="Liu Y.-S."/>
            <person name="Lopez J."/>
            <person name="Lozado R.J."/>
            <person name="Lu J."/>
            <person name="Madu R.C."/>
            <person name="Maheshwari M."/>
            <person name="Maheshwari R."/>
            <person name="Malloy K."/>
            <person name="Martinez E."/>
            <person name="Mathew T."/>
            <person name="Mercado I.C."/>
            <person name="Mercado C."/>
            <person name="Meyer B."/>
            <person name="Montgomery K."/>
            <person name="Morgan M.B."/>
            <person name="Munidasa M."/>
            <person name="Nazareth L.V."/>
            <person name="Nelson J."/>
            <person name="Ng B.M."/>
            <person name="Nguyen N.B."/>
            <person name="Nguyen P.Q."/>
            <person name="Nguyen T."/>
            <person name="Obregon M."/>
            <person name="Okwuonu G.O."/>
            <person name="Onwere C.G."/>
            <person name="Orozco G."/>
            <person name="Parra A."/>
            <person name="Patel S."/>
            <person name="Patil S."/>
            <person name="Perez A."/>
            <person name="Perez Y."/>
            <person name="Pham C."/>
            <person name="Primus E.L."/>
            <person name="Pu L.-L."/>
            <person name="Puazo M."/>
            <person name="Qin X."/>
            <person name="Quiroz J.B."/>
            <person name="Reese J."/>
            <person name="Richards S."/>
            <person name="Rives C.M."/>
            <person name="Robberts R."/>
            <person name="Ruiz S.J."/>
            <person name="Ruiz M.J."/>
            <person name="Santibanez J."/>
            <person name="Schneider B.W."/>
            <person name="Sisson I."/>
            <person name="Smith M."/>
            <person name="Sodergren E."/>
            <person name="Song X.-Z."/>
            <person name="Song B.B."/>
            <person name="Summersgill H."/>
            <person name="Thelus R."/>
            <person name="Thornton R.D."/>
            <person name="Trejos Z.Y."/>
            <person name="Usmani K."/>
            <person name="Vattathil S."/>
            <person name="Villasana D."/>
            <person name="Walker D.L."/>
            <person name="Wang S."/>
            <person name="Wang K."/>
            <person name="White C.S."/>
            <person name="Williams A.C."/>
            <person name="Williamson J."/>
            <person name="Wilson K."/>
            <person name="Woghiren I.O."/>
            <person name="Woodworth J.R."/>
            <person name="Worley K.C."/>
            <person name="Wright R.A."/>
            <person name="Wu W."/>
            <person name="Young L."/>
            <person name="Zhang L."/>
            <person name="Zhang J."/>
            <person name="Zhu Y."/>
            <person name="Muzny D.M."/>
            <person name="Weinstock G."/>
            <person name="Gibbs R.A."/>
        </authorList>
    </citation>
    <scope>NUCLEOTIDE SEQUENCE [LARGE SCALE GENOMIC DNA]</scope>
    <source>
        <strain evidence="10">LSR1</strain>
    </source>
</reference>
<comment type="function">
    <text evidence="7">Probable substrate-specific adapter of an E3 ubiquitin-protein ligase complex which mediates the ubiquitination and subsequent proteasomal degradation of target proteins. May have a role in synapse differentiation and growth.</text>
</comment>
<dbReference type="InterPro" id="IPR000210">
    <property type="entry name" value="BTB/POZ_dom"/>
</dbReference>
<evidence type="ECO:0000313" key="10">
    <source>
        <dbReference type="Proteomes" id="UP000007819"/>
    </source>
</evidence>
<comment type="pathway">
    <text evidence="1">Protein modification; protein ubiquitination.</text>
</comment>
<dbReference type="SUPFAM" id="SSF54695">
    <property type="entry name" value="POZ domain"/>
    <property type="match status" value="1"/>
</dbReference>
<dbReference type="RefSeq" id="XP_001949452.2">
    <property type="nucleotide sequence ID" value="XM_001949417.4"/>
</dbReference>
<evidence type="ECO:0000256" key="7">
    <source>
        <dbReference type="ARBA" id="ARBA00043912"/>
    </source>
</evidence>
<evidence type="ECO:0000256" key="2">
    <source>
        <dbReference type="ARBA" id="ARBA00013699"/>
    </source>
</evidence>
<dbReference type="SMART" id="SM00225">
    <property type="entry name" value="BTB"/>
    <property type="match status" value="1"/>
</dbReference>
<dbReference type="OrthoDB" id="45365at2759"/>
<dbReference type="PIRSF" id="PIRSF037037">
    <property type="entry name" value="Kelch-like_protein_gigaxonin"/>
    <property type="match status" value="1"/>
</dbReference>
<dbReference type="InterPro" id="IPR017096">
    <property type="entry name" value="BTB-kelch_protein"/>
</dbReference>
<dbReference type="InterPro" id="IPR011705">
    <property type="entry name" value="BACK"/>
</dbReference>
<evidence type="ECO:0000313" key="9">
    <source>
        <dbReference type="EnsemblMetazoa" id="XP_001949452.2"/>
    </source>
</evidence>
<dbReference type="EnsemblMetazoa" id="XM_001949417.5">
    <property type="protein sequence ID" value="XP_001949452.2"/>
    <property type="gene ID" value="LOC100161251"/>
</dbReference>
<sequence length="582" mass="65709">MQNKKQKTESGRCENYAKYEYNKSSYEQTYDVFQSLRQDGLLCDIKLKADDNKIIIAHKVVLASASPYFYAMFTKFSERNHDLVVIRQIDSTALHLLINFIYSGKIMVTKDNVQILLPAANLLRLEEVTETCCEFLHSQLCPTNCIGIYTIADLHSRTKLLTSSELYIQQHFSEVVGGDEFLSLSSEQMVKFISSDKLIVSSEEKVFECVIRWVKHELGSRKCVLLQLMEHVRLPLTSKNYILKKVVEEPLIKNCYECKDYINEAINFHLFNAKLIPRTIRHKPRYGDKVLLDIGGIEPTCTQWYDPKINQWHFGPEIITSRHRACGAVVKNNLVFAVGGMDNGHRVLRSVEVLDLSFESPGWKPSVEMLVERMDFGVGVINNYLYAVGGRNHSHFALDNAEVFDNNTQEWSTICNMSITRSYVGVGVLNNLLYAVGGFNDALLESVDTVECYHPSIDKWIEVAKMCEHRSSAGVGVLDGVLYAVGGFDGNKFLSSVEAYRPSTGIWTPIGDMQFPRQPAGVVALDGLLYVVGGEDECINFNTVECYNPKTNTWTLVASLMNTKKHSRGVVAINRTGFFKAC</sequence>
<dbReference type="Gene3D" id="3.30.710.10">
    <property type="entry name" value="Potassium Channel Kv1.1, Chain A"/>
    <property type="match status" value="1"/>
</dbReference>
<dbReference type="Pfam" id="PF00651">
    <property type="entry name" value="BTB"/>
    <property type="match status" value="1"/>
</dbReference>
<dbReference type="SMART" id="SM00875">
    <property type="entry name" value="BACK"/>
    <property type="match status" value="1"/>
</dbReference>
<keyword evidence="4" id="KW-0677">Repeat</keyword>
<evidence type="ECO:0000256" key="1">
    <source>
        <dbReference type="ARBA" id="ARBA00004906"/>
    </source>
</evidence>
<name>A0A8R2A519_ACYPI</name>
<keyword evidence="3" id="KW-0880">Kelch repeat</keyword>
<evidence type="ECO:0000256" key="3">
    <source>
        <dbReference type="ARBA" id="ARBA00022441"/>
    </source>
</evidence>
<reference evidence="9" key="2">
    <citation type="submission" date="2022-06" db="UniProtKB">
        <authorList>
            <consortium name="EnsemblMetazoa"/>
        </authorList>
    </citation>
    <scope>IDENTIFICATION</scope>
</reference>
<dbReference type="Proteomes" id="UP000007819">
    <property type="component" value="Chromosome A2"/>
</dbReference>
<dbReference type="InterPro" id="IPR011043">
    <property type="entry name" value="Gal_Oxase/kelch_b-propeller"/>
</dbReference>
<dbReference type="GO" id="GO:0003779">
    <property type="term" value="F:actin binding"/>
    <property type="evidence" value="ECO:0007669"/>
    <property type="project" value="UniProtKB-KW"/>
</dbReference>
<dbReference type="PANTHER" id="PTHR24412:SF466">
    <property type="entry name" value="RING CANAL KELCH PROTEIN"/>
    <property type="match status" value="1"/>
</dbReference>
<dbReference type="KEGG" id="api:100161251"/>
<dbReference type="Pfam" id="PF24681">
    <property type="entry name" value="Kelch_KLHDC2_KLHL20_DRC7"/>
    <property type="match status" value="1"/>
</dbReference>
<dbReference type="FunFam" id="1.25.40.420:FF:000001">
    <property type="entry name" value="Kelch-like family member 12"/>
    <property type="match status" value="1"/>
</dbReference>